<feature type="transmembrane region" description="Helical" evidence="1">
    <location>
        <begin position="145"/>
        <end position="164"/>
    </location>
</feature>
<keyword evidence="1" id="KW-0472">Membrane</keyword>
<evidence type="ECO:0008006" key="4">
    <source>
        <dbReference type="Google" id="ProtNLM"/>
    </source>
</evidence>
<keyword evidence="3" id="KW-1185">Reference proteome</keyword>
<feature type="transmembrane region" description="Helical" evidence="1">
    <location>
        <begin position="104"/>
        <end position="125"/>
    </location>
</feature>
<organism evidence="2 3">
    <name type="scientific">Amycolatopsis silviterrae</name>
    <dbReference type="NCBI Taxonomy" id="1656914"/>
    <lineage>
        <taxon>Bacteria</taxon>
        <taxon>Bacillati</taxon>
        <taxon>Actinomycetota</taxon>
        <taxon>Actinomycetes</taxon>
        <taxon>Pseudonocardiales</taxon>
        <taxon>Pseudonocardiaceae</taxon>
        <taxon>Amycolatopsis</taxon>
    </lineage>
</organism>
<feature type="transmembrane region" description="Helical" evidence="1">
    <location>
        <begin position="78"/>
        <end position="97"/>
    </location>
</feature>
<evidence type="ECO:0000313" key="2">
    <source>
        <dbReference type="EMBL" id="MFD2470887.1"/>
    </source>
</evidence>
<dbReference type="RefSeq" id="WP_378308178.1">
    <property type="nucleotide sequence ID" value="NZ_JBHUKS010000018.1"/>
</dbReference>
<evidence type="ECO:0000256" key="1">
    <source>
        <dbReference type="SAM" id="Phobius"/>
    </source>
</evidence>
<sequence>MAEQTVERTRRIPVGAVLAIGFALLAAVRETVFLIWPSGTVHSVRPGNSWDALDALSLITMYLPADDGTMSASMLGGLVSQVFCGVCCLAGAMLLALRNSLGRALVLLGAGSRLLVVVVALVFAFVPIDGTRVLDTSAVDSSSLVGFFLISVDWVLPFLVCAFATGRRAKSWLRAG</sequence>
<comment type="caution">
    <text evidence="2">The sequence shown here is derived from an EMBL/GenBank/DDBJ whole genome shotgun (WGS) entry which is preliminary data.</text>
</comment>
<keyword evidence="1" id="KW-0812">Transmembrane</keyword>
<protein>
    <recommendedName>
        <fullName evidence="4">DUF2975 domain-containing protein</fullName>
    </recommendedName>
</protein>
<proteinExistence type="predicted"/>
<name>A0ABW5HCR8_9PSEU</name>
<evidence type="ECO:0000313" key="3">
    <source>
        <dbReference type="Proteomes" id="UP001597483"/>
    </source>
</evidence>
<accession>A0ABW5HCR8</accession>
<keyword evidence="1" id="KW-1133">Transmembrane helix</keyword>
<dbReference type="EMBL" id="JBHUKS010000018">
    <property type="protein sequence ID" value="MFD2470887.1"/>
    <property type="molecule type" value="Genomic_DNA"/>
</dbReference>
<dbReference type="Proteomes" id="UP001597483">
    <property type="component" value="Unassembled WGS sequence"/>
</dbReference>
<reference evidence="3" key="1">
    <citation type="journal article" date="2019" name="Int. J. Syst. Evol. Microbiol.">
        <title>The Global Catalogue of Microorganisms (GCM) 10K type strain sequencing project: providing services to taxonomists for standard genome sequencing and annotation.</title>
        <authorList>
            <consortium name="The Broad Institute Genomics Platform"/>
            <consortium name="The Broad Institute Genome Sequencing Center for Infectious Disease"/>
            <person name="Wu L."/>
            <person name="Ma J."/>
        </authorList>
    </citation>
    <scope>NUCLEOTIDE SEQUENCE [LARGE SCALE GENOMIC DNA]</scope>
    <source>
        <strain evidence="3">CGMCC 4.7641</strain>
    </source>
</reference>
<feature type="transmembrane region" description="Helical" evidence="1">
    <location>
        <begin position="12"/>
        <end position="36"/>
    </location>
</feature>
<gene>
    <name evidence="2" type="ORF">ACFSVL_26085</name>
</gene>